<dbReference type="RefSeq" id="WP_078415567.1">
    <property type="nucleotide sequence ID" value="NZ_CP012546.1"/>
</dbReference>
<name>A0AAX0L9Y6_9BACT</name>
<dbReference type="EMBL" id="MCRK01000036">
    <property type="protein sequence ID" value="OPA77340.1"/>
    <property type="molecule type" value="Genomic_DNA"/>
</dbReference>
<feature type="compositionally biased region" description="Low complexity" evidence="2">
    <location>
        <begin position="71"/>
        <end position="82"/>
    </location>
</feature>
<feature type="compositionally biased region" description="Basic and acidic residues" evidence="2">
    <location>
        <begin position="29"/>
        <end position="46"/>
    </location>
</feature>
<evidence type="ECO:0000256" key="2">
    <source>
        <dbReference type="SAM" id="MobiDB-lite"/>
    </source>
</evidence>
<evidence type="ECO:0000313" key="4">
    <source>
        <dbReference type="Proteomes" id="UP000189728"/>
    </source>
</evidence>
<evidence type="ECO:0000313" key="3">
    <source>
        <dbReference type="EMBL" id="OPA77340.1"/>
    </source>
</evidence>
<feature type="coiled-coil region" evidence="1">
    <location>
        <begin position="97"/>
        <end position="127"/>
    </location>
</feature>
<reference evidence="3 4" key="1">
    <citation type="submission" date="2016-08" db="EMBL/GenBank/DDBJ databases">
        <title>Campylobacter species from sea mammals.</title>
        <authorList>
            <person name="Gilbert M.J."/>
            <person name="Byrne B.A."/>
            <person name="Zomer A.L."/>
            <person name="Wagenaar J.A."/>
        </authorList>
    </citation>
    <scope>NUCLEOTIDE SEQUENCE [LARGE SCALE GENOMIC DNA]</scope>
    <source>
        <strain evidence="3 4">1105248</strain>
    </source>
</reference>
<keyword evidence="1" id="KW-0175">Coiled coil</keyword>
<dbReference type="Proteomes" id="UP000189728">
    <property type="component" value="Unassembled WGS sequence"/>
</dbReference>
<evidence type="ECO:0008006" key="5">
    <source>
        <dbReference type="Google" id="ProtNLM"/>
    </source>
</evidence>
<evidence type="ECO:0000256" key="1">
    <source>
        <dbReference type="SAM" id="Coils"/>
    </source>
</evidence>
<accession>A0AAX0L9Y6</accession>
<sequence>MADLTEADVIQSLIGEITGDETQETQDTPESKEENTEAIKSEESKEASGLSEEAFSNAVLNALSKAKEQEQTQTQEEPTPEQLQRKQTLEQLGIGNYDELAAQVEQMKQMQQEAILKEQKRQTFNKNLEQFSKDFPTIKPEDMGKWAETNGFLNFLGDDYTGWKLVAQAMMNVATPKEKPDNIIGNTGSASESNVFEKIKKGEDVSNVDLGSALLGEL</sequence>
<proteinExistence type="predicted"/>
<organism evidence="3 4">
    <name type="scientific">Campylobacter pinnipediorum subsp. pinnipediorum</name>
    <dbReference type="NCBI Taxonomy" id="1660067"/>
    <lineage>
        <taxon>Bacteria</taxon>
        <taxon>Pseudomonadati</taxon>
        <taxon>Campylobacterota</taxon>
        <taxon>Epsilonproteobacteria</taxon>
        <taxon>Campylobacterales</taxon>
        <taxon>Campylobacteraceae</taxon>
        <taxon>Campylobacter</taxon>
    </lineage>
</organism>
<feature type="region of interest" description="Disordered" evidence="2">
    <location>
        <begin position="1"/>
        <end position="84"/>
    </location>
</feature>
<dbReference type="AlphaFoldDB" id="A0AAX0L9Y6"/>
<protein>
    <recommendedName>
        <fullName evidence="5">Scaffolding protein</fullName>
    </recommendedName>
</protein>
<gene>
    <name evidence="3" type="ORF">BFG04_04395</name>
</gene>
<comment type="caution">
    <text evidence="3">The sequence shown here is derived from an EMBL/GenBank/DDBJ whole genome shotgun (WGS) entry which is preliminary data.</text>
</comment>